<dbReference type="SMART" id="SM00360">
    <property type="entry name" value="RRM"/>
    <property type="match status" value="1"/>
</dbReference>
<dbReference type="RefSeq" id="XP_023169452.2">
    <property type="nucleotide sequence ID" value="XM_023313684.2"/>
</dbReference>
<dbReference type="SUPFAM" id="SSF54928">
    <property type="entry name" value="RNA-binding domain, RBD"/>
    <property type="match status" value="1"/>
</dbReference>
<feature type="compositionally biased region" description="Basic and acidic residues" evidence="3">
    <location>
        <begin position="221"/>
        <end position="234"/>
    </location>
</feature>
<feature type="compositionally biased region" description="Pro residues" evidence="3">
    <location>
        <begin position="146"/>
        <end position="162"/>
    </location>
</feature>
<dbReference type="InterPro" id="IPR035979">
    <property type="entry name" value="RBD_domain_sf"/>
</dbReference>
<dbReference type="RefSeq" id="XP_030079343.1">
    <property type="nucleotide sequence ID" value="XM_030223483.1"/>
</dbReference>
<keyword evidence="5" id="KW-1185">Reference proteome</keyword>
<gene>
    <name evidence="6" type="primary">LOC111598443</name>
    <name evidence="7" type="synonym">LOC115482964</name>
</gene>
<accession>A0A6J1LR93</accession>
<dbReference type="Gene3D" id="3.30.70.330">
    <property type="match status" value="1"/>
</dbReference>
<feature type="region of interest" description="Disordered" evidence="3">
    <location>
        <begin position="1"/>
        <end position="131"/>
    </location>
</feature>
<evidence type="ECO:0000256" key="1">
    <source>
        <dbReference type="ARBA" id="ARBA00022884"/>
    </source>
</evidence>
<dbReference type="GO" id="GO:0005737">
    <property type="term" value="C:cytoplasm"/>
    <property type="evidence" value="ECO:0007669"/>
    <property type="project" value="TreeGrafter"/>
</dbReference>
<name>A0A6J1LR93_DROHY</name>
<dbReference type="GeneID" id="111598443"/>
<evidence type="ECO:0000256" key="3">
    <source>
        <dbReference type="SAM" id="MobiDB-lite"/>
    </source>
</evidence>
<dbReference type="Proteomes" id="UP000504633">
    <property type="component" value="Unplaced"/>
</dbReference>
<dbReference type="KEGG" id="dhe:111598443"/>
<feature type="domain" description="RRM" evidence="4">
    <location>
        <begin position="448"/>
        <end position="531"/>
    </location>
</feature>
<feature type="compositionally biased region" description="Basic and acidic residues" evidence="3">
    <location>
        <begin position="318"/>
        <end position="331"/>
    </location>
</feature>
<evidence type="ECO:0000259" key="4">
    <source>
        <dbReference type="PROSITE" id="PS50102"/>
    </source>
</evidence>
<evidence type="ECO:0000256" key="2">
    <source>
        <dbReference type="PROSITE-ProRule" id="PRU00176"/>
    </source>
</evidence>
<dbReference type="InterPro" id="IPR012677">
    <property type="entry name" value="Nucleotide-bd_a/b_plait_sf"/>
</dbReference>
<protein>
    <submittedName>
        <fullName evidence="6 7">PHD finger protein rhinoceros</fullName>
    </submittedName>
</protein>
<organism evidence="5 6">
    <name type="scientific">Drosophila hydei</name>
    <name type="common">Fruit fly</name>
    <dbReference type="NCBI Taxonomy" id="7224"/>
    <lineage>
        <taxon>Eukaryota</taxon>
        <taxon>Metazoa</taxon>
        <taxon>Ecdysozoa</taxon>
        <taxon>Arthropoda</taxon>
        <taxon>Hexapoda</taxon>
        <taxon>Insecta</taxon>
        <taxon>Pterygota</taxon>
        <taxon>Neoptera</taxon>
        <taxon>Endopterygota</taxon>
        <taxon>Diptera</taxon>
        <taxon>Brachycera</taxon>
        <taxon>Muscomorpha</taxon>
        <taxon>Ephydroidea</taxon>
        <taxon>Drosophilidae</taxon>
        <taxon>Drosophila</taxon>
    </lineage>
</organism>
<feature type="compositionally biased region" description="Low complexity" evidence="3">
    <location>
        <begin position="404"/>
        <end position="420"/>
    </location>
</feature>
<dbReference type="KEGG" id="dhe:115482964"/>
<feature type="compositionally biased region" description="Basic residues" evidence="3">
    <location>
        <begin position="87"/>
        <end position="116"/>
    </location>
</feature>
<evidence type="ECO:0000313" key="6">
    <source>
        <dbReference type="RefSeq" id="XP_023169452.2"/>
    </source>
</evidence>
<proteinExistence type="predicted"/>
<feature type="compositionally biased region" description="Basic residues" evidence="3">
    <location>
        <begin position="180"/>
        <end position="192"/>
    </location>
</feature>
<dbReference type="OMA" id="ERSMLRF"/>
<dbReference type="AlphaFoldDB" id="A0A6J1LR93"/>
<dbReference type="PANTHER" id="PTHR15481">
    <property type="entry name" value="RIBONUCLEIC ACID BINDING PROTEIN S1"/>
    <property type="match status" value="1"/>
</dbReference>
<dbReference type="GO" id="GO:0003723">
    <property type="term" value="F:RNA binding"/>
    <property type="evidence" value="ECO:0007669"/>
    <property type="project" value="UniProtKB-UniRule"/>
</dbReference>
<dbReference type="OrthoDB" id="252020at2759"/>
<evidence type="ECO:0000313" key="5">
    <source>
        <dbReference type="Proteomes" id="UP000504633"/>
    </source>
</evidence>
<feature type="compositionally biased region" description="Basic and acidic residues" evidence="3">
    <location>
        <begin position="16"/>
        <end position="29"/>
    </location>
</feature>
<keyword evidence="1 2" id="KW-0694">RNA-binding</keyword>
<feature type="compositionally biased region" description="Basic and acidic residues" evidence="3">
    <location>
        <begin position="291"/>
        <end position="311"/>
    </location>
</feature>
<reference evidence="6 7" key="1">
    <citation type="submission" date="2025-04" db="UniProtKB">
        <authorList>
            <consortium name="RefSeq"/>
        </authorList>
    </citation>
    <scope>IDENTIFICATION</scope>
    <source>
        <strain evidence="6 7">15085-1641.00</strain>
        <tissue evidence="6 7">Whole body</tissue>
    </source>
</reference>
<dbReference type="Pfam" id="PF00076">
    <property type="entry name" value="RRM_1"/>
    <property type="match status" value="1"/>
</dbReference>
<dbReference type="GO" id="GO:0061574">
    <property type="term" value="C:ASAP complex"/>
    <property type="evidence" value="ECO:0007669"/>
    <property type="project" value="TreeGrafter"/>
</dbReference>
<feature type="compositionally biased region" description="Basic residues" evidence="3">
    <location>
        <begin position="372"/>
        <end position="399"/>
    </location>
</feature>
<dbReference type="PROSITE" id="PS50102">
    <property type="entry name" value="RRM"/>
    <property type="match status" value="1"/>
</dbReference>
<dbReference type="GO" id="GO:0000398">
    <property type="term" value="P:mRNA splicing, via spliceosome"/>
    <property type="evidence" value="ECO:0007669"/>
    <property type="project" value="TreeGrafter"/>
</dbReference>
<sequence length="550" mass="61326">MRRAAPNKGNNNGEPSSKKEKMDKKEKKSGAKANLASNVAKKKIKTPSPASSASSDSDSDSTSCTSGSSSSSSSSSSSESESESDRKKRRHRRSRKLKSSRSSKCKWRHNRSRKKAGAAATEPLPVPPPLPATVQALFAVSAVVPTPVPAPSSTPVPAPTPATPKLSRRPMEIWSPVPCSKRRRSRSTHRAHSTPSGFESKGKSKRSSKSQPSKPKKRKSSSKESQGKLKEKSRGSTSISTPSTKSKKALPTVIEEPTSKDKEKRRISVSRGREETDRQPTTPSWPSSKVRLPEKVLKSDSKDEQRLESSKDMVQSESKLHMYMAEHDSRVKIRHSLSRSPSRDKRLRLISNATPVPVEKSHNHVARYSSNKSRRGSSRSSSRSKKWRSGSRSGRRSRERRSPSDLSLRMRNRRSLSSASTQSISYRRRSIDLTPSPLRLQDDDLKTVRLHIKGLTRQVTKTHIVEIFGSFGPLTNVDFPIDHFYRGGYTRAGRGFAFVEYANAEDCECALRNMDGGKIDGQRIVVSPFEKSMLRFPMRRRYPSPLNLRN</sequence>
<dbReference type="InterPro" id="IPR000504">
    <property type="entry name" value="RRM_dom"/>
</dbReference>
<feature type="compositionally biased region" description="Basic and acidic residues" evidence="3">
    <location>
        <begin position="257"/>
        <end position="278"/>
    </location>
</feature>
<evidence type="ECO:0000313" key="7">
    <source>
        <dbReference type="RefSeq" id="XP_030079343.1"/>
    </source>
</evidence>
<feature type="compositionally biased region" description="Low complexity" evidence="3">
    <location>
        <begin position="46"/>
        <end position="79"/>
    </location>
</feature>
<dbReference type="GO" id="GO:0005654">
    <property type="term" value="C:nucleoplasm"/>
    <property type="evidence" value="ECO:0007669"/>
    <property type="project" value="TreeGrafter"/>
</dbReference>
<dbReference type="PANTHER" id="PTHR15481:SF0">
    <property type="entry name" value="LD23870P-RELATED"/>
    <property type="match status" value="1"/>
</dbReference>
<feature type="region of interest" description="Disordered" evidence="3">
    <location>
        <begin position="145"/>
        <end position="430"/>
    </location>
</feature>
<feature type="compositionally biased region" description="Basic residues" evidence="3">
    <location>
        <begin position="203"/>
        <end position="220"/>
    </location>
</feature>